<dbReference type="SUPFAM" id="SSF64182">
    <property type="entry name" value="DHH phosphoesterases"/>
    <property type="match status" value="1"/>
</dbReference>
<evidence type="ECO:0000313" key="6">
    <source>
        <dbReference type="Proteomes" id="UP000001551"/>
    </source>
</evidence>
<keyword evidence="1" id="KW-0378">Hydrolase</keyword>
<dbReference type="GO" id="GO:0046872">
    <property type="term" value="F:metal ion binding"/>
    <property type="evidence" value="ECO:0007669"/>
    <property type="project" value="UniProtKB-KW"/>
</dbReference>
<organism evidence="5 6">
    <name type="scientific">Ethanoligenens harbinense (strain DSM 18485 / JCM 12961 / CGMCC 1.5033 / YUAN-3)</name>
    <dbReference type="NCBI Taxonomy" id="663278"/>
    <lineage>
        <taxon>Bacteria</taxon>
        <taxon>Bacillati</taxon>
        <taxon>Bacillota</taxon>
        <taxon>Clostridia</taxon>
        <taxon>Eubacteriales</taxon>
        <taxon>Oscillospiraceae</taxon>
        <taxon>Ethanoligenens</taxon>
    </lineage>
</organism>
<comment type="function">
    <text evidence="1">Has phosphodiesterase (PDE) activity against cyclic-di-AMP (c-di-AMP).</text>
</comment>
<accession>E6U4R3</accession>
<feature type="binding site" evidence="2">
    <location>
        <position position="353"/>
    </location>
    <ligand>
        <name>Mn(2+)</name>
        <dbReference type="ChEBI" id="CHEBI:29035"/>
        <label>1</label>
    </ligand>
</feature>
<keyword evidence="2" id="KW-0479">Metal-binding</keyword>
<dbReference type="PANTHER" id="PTHR47618">
    <property type="entry name" value="BIFUNCTIONAL OLIGORIBONUCLEASE AND PAP PHOSPHATASE NRNA"/>
    <property type="match status" value="1"/>
</dbReference>
<evidence type="ECO:0000259" key="3">
    <source>
        <dbReference type="Pfam" id="PF01368"/>
    </source>
</evidence>
<keyword evidence="1" id="KW-1003">Cell membrane</keyword>
<dbReference type="RefSeq" id="WP_013486146.1">
    <property type="nucleotide sequence ID" value="NC_014828.1"/>
</dbReference>
<keyword evidence="2" id="KW-0464">Manganese</keyword>
<dbReference type="eggNOG" id="COG3887">
    <property type="taxonomic scope" value="Bacteria"/>
</dbReference>
<dbReference type="Pfam" id="PF02272">
    <property type="entry name" value="DHHA1"/>
    <property type="match status" value="1"/>
</dbReference>
<dbReference type="Gene3D" id="3.30.450.20">
    <property type="entry name" value="PAS domain"/>
    <property type="match status" value="1"/>
</dbReference>
<dbReference type="HOGENOM" id="CLU_018278_0_0_9"/>
<feature type="binding site" evidence="2">
    <location>
        <position position="349"/>
    </location>
    <ligand>
        <name>Mn(2+)</name>
        <dbReference type="ChEBI" id="CHEBI:29035"/>
        <label>1</label>
    </ligand>
</feature>
<dbReference type="EMBL" id="CP002400">
    <property type="protein sequence ID" value="ADU27798.1"/>
    <property type="molecule type" value="Genomic_DNA"/>
</dbReference>
<dbReference type="Gene3D" id="3.10.310.30">
    <property type="match status" value="1"/>
</dbReference>
<dbReference type="InterPro" id="IPR051319">
    <property type="entry name" value="Oligoribo/pAp-PDE_c-di-AMP_PDE"/>
</dbReference>
<feature type="domain" description="DDH" evidence="3">
    <location>
        <begin position="343"/>
        <end position="497"/>
    </location>
</feature>
<dbReference type="GO" id="GO:0005886">
    <property type="term" value="C:plasma membrane"/>
    <property type="evidence" value="ECO:0007669"/>
    <property type="project" value="UniProtKB-SubCell"/>
</dbReference>
<keyword evidence="1" id="KW-0472">Membrane</keyword>
<dbReference type="KEGG" id="eha:Ethha_2285"/>
<feature type="binding site" evidence="2">
    <location>
        <position position="422"/>
    </location>
    <ligand>
        <name>Mn(2+)</name>
        <dbReference type="ChEBI" id="CHEBI:29035"/>
        <label>2</label>
    </ligand>
</feature>
<dbReference type="PANTHER" id="PTHR47618:SF2">
    <property type="entry name" value="CYCLIC-DI-AMP PHOSPHODIESTERASE GDPP"/>
    <property type="match status" value="1"/>
</dbReference>
<comment type="similarity">
    <text evidence="1">Belongs to the GdpP/PdeA phosphodiesterase family.</text>
</comment>
<dbReference type="InterPro" id="IPR014528">
    <property type="entry name" value="GdpP/PdeA"/>
</dbReference>
<name>E6U4R3_ETHHY</name>
<dbReference type="PIRSF" id="PIRSF026583">
    <property type="entry name" value="YybT"/>
    <property type="match status" value="1"/>
</dbReference>
<sequence length="655" mass="72190">MKRKKRIWQLTPAIVLAIAVPPAISLISLFWDYKVALGELCASVVVIAAVYLGLRGVRHDMRSLVGKTAAGLDARDRQALQLFPLPLVVVGENGEIVLYNDPFRKQVLGGVDQFGADLKCIVKNLNPASFEKPGTAVDVVVRRRRFTVYGHPADRGFYTLYWVENTELKNIADEFRESRPVVAMIMIDNYDELMQNAREGEKVGIVSQIERELVRWVSGTTGFLRHADRDKYLFIFEERHLRKIVESRFDILDAVRKIVTSEHMPATLSIGVGRGAKTFAQAEEMARQALDMSLGRGGDQAAVKTQNGFEFYGGVSKAVEKRTKVKTRIIASALGELIDGSDNVLIMGHRNADLDSLGAAVALRKACISRGRDARIVVNLKTCLAADFVQQLRQEEGYADAFIPPEECLMLVMRRTLLIVVDTHRKGFVESPDLYRVARTVVVIDHHRKMVDFIDNAVIFYHETYASSSSEMVAELMQYIADSAVTSVEASALLAGMTLDTRNFSVRTGVRTFEAAGYLRRKGADTARVKQVFAGSMDDYKKRTALVSSAQVYKGCAVAVYTGGPDPDIKLIAPQAADDLLTIRGVQASFVLYADGGGTSMSARSMGAVNVQLVMETLGGGGHLTMAGAQIPDTTPAEARDRLFQALDRYFESNK</sequence>
<dbReference type="InterPro" id="IPR003156">
    <property type="entry name" value="DHHA1_dom"/>
</dbReference>
<comment type="catalytic activity">
    <reaction evidence="1">
        <text>3',3'-c-di-AMP + H2O = 5'-O-phosphonoadenylyl-(3'-&gt;5')-adenosine + H(+)</text>
        <dbReference type="Rhea" id="RHEA:54420"/>
        <dbReference type="ChEBI" id="CHEBI:15377"/>
        <dbReference type="ChEBI" id="CHEBI:15378"/>
        <dbReference type="ChEBI" id="CHEBI:71500"/>
        <dbReference type="ChEBI" id="CHEBI:138171"/>
    </reaction>
</comment>
<dbReference type="Gene3D" id="3.90.1640.10">
    <property type="entry name" value="inorganic pyrophosphatase (n-terminal core)"/>
    <property type="match status" value="1"/>
</dbReference>
<protein>
    <recommendedName>
        <fullName evidence="1">Cyclic-di-AMP phosphodiesterase</fullName>
        <ecNumber evidence="1">3.1.4.-</ecNumber>
    </recommendedName>
</protein>
<dbReference type="GO" id="GO:0016787">
    <property type="term" value="F:hydrolase activity"/>
    <property type="evidence" value="ECO:0007669"/>
    <property type="project" value="UniProtKB-UniRule"/>
</dbReference>
<comment type="subcellular location">
    <subcellularLocation>
        <location evidence="1">Cell membrane</location>
    </subcellularLocation>
</comment>
<reference evidence="5 6" key="1">
    <citation type="submission" date="2010-12" db="EMBL/GenBank/DDBJ databases">
        <title>Complete sequence of Ethanoligenens harbinense YUAN-3.</title>
        <authorList>
            <person name="Lucas S."/>
            <person name="Copeland A."/>
            <person name="Lapidus A."/>
            <person name="Cheng J.-F."/>
            <person name="Bruce D."/>
            <person name="Goodwin L."/>
            <person name="Pitluck S."/>
            <person name="Chertkov O."/>
            <person name="Misra M."/>
            <person name="Detter J.C."/>
            <person name="Han C."/>
            <person name="Tapia R."/>
            <person name="Land M."/>
            <person name="Hauser L."/>
            <person name="Jeffries C."/>
            <person name="Kyrpides N."/>
            <person name="Ivanova N."/>
            <person name="Mikhailova N."/>
            <person name="Wang A."/>
            <person name="Mouttaki H."/>
            <person name="He Z."/>
            <person name="Zhou J."/>
            <person name="Hemme C.L."/>
            <person name="Woyke T."/>
        </authorList>
    </citation>
    <scope>NUCLEOTIDE SEQUENCE [LARGE SCALE GENOMIC DNA]</scope>
    <source>
        <strain evidence="6">DSM 18485 / JCM 12961 / CGMCC 1.5033 / YUAN-3</strain>
    </source>
</reference>
<dbReference type="EC" id="3.1.4.-" evidence="1"/>
<dbReference type="GO" id="GO:0106409">
    <property type="term" value="F:cyclic-di-AMP phosphodiesterase activity"/>
    <property type="evidence" value="ECO:0007669"/>
    <property type="project" value="RHEA"/>
</dbReference>
<dbReference type="Gene3D" id="3.30.70.270">
    <property type="match status" value="1"/>
</dbReference>
<dbReference type="InterPro" id="IPR038763">
    <property type="entry name" value="DHH_sf"/>
</dbReference>
<feature type="binding site" evidence="2">
    <location>
        <position position="446"/>
    </location>
    <ligand>
        <name>Mn(2+)</name>
        <dbReference type="ChEBI" id="CHEBI:29035"/>
        <label>2</label>
    </ligand>
</feature>
<dbReference type="Pfam" id="PF24898">
    <property type="entry name" value="GGDEF_GdpP"/>
    <property type="match status" value="1"/>
</dbReference>
<dbReference type="AlphaFoldDB" id="E6U4R3"/>
<dbReference type="Pfam" id="PF01368">
    <property type="entry name" value="DHH"/>
    <property type="match status" value="1"/>
</dbReference>
<dbReference type="FunFam" id="3.90.1640.10:FF:000002">
    <property type="entry name" value="Cyclic-di-AMP phosphodiesterase"/>
    <property type="match status" value="1"/>
</dbReference>
<feature type="binding site" evidence="2">
    <location>
        <position position="422"/>
    </location>
    <ligand>
        <name>Mn(2+)</name>
        <dbReference type="ChEBI" id="CHEBI:29035"/>
        <label>1</label>
    </ligand>
</feature>
<evidence type="ECO:0000256" key="1">
    <source>
        <dbReference type="PIRNR" id="PIRNR026583"/>
    </source>
</evidence>
<feature type="binding site" evidence="2">
    <location>
        <position position="355"/>
    </location>
    <ligand>
        <name>Mn(2+)</name>
        <dbReference type="ChEBI" id="CHEBI:29035"/>
        <label>2</label>
    </ligand>
</feature>
<dbReference type="Proteomes" id="UP000001551">
    <property type="component" value="Chromosome"/>
</dbReference>
<keyword evidence="6" id="KW-1185">Reference proteome</keyword>
<feature type="binding site" evidence="2">
    <location>
        <position position="500"/>
    </location>
    <ligand>
        <name>Mn(2+)</name>
        <dbReference type="ChEBI" id="CHEBI:29035"/>
        <label>2</label>
    </ligand>
</feature>
<dbReference type="GO" id="GO:0003676">
    <property type="term" value="F:nucleic acid binding"/>
    <property type="evidence" value="ECO:0007669"/>
    <property type="project" value="UniProtKB-UniRule"/>
</dbReference>
<dbReference type="STRING" id="663278.Ethha_2285"/>
<dbReference type="InterPro" id="IPR001667">
    <property type="entry name" value="DDH_dom"/>
</dbReference>
<evidence type="ECO:0000313" key="5">
    <source>
        <dbReference type="EMBL" id="ADU27798.1"/>
    </source>
</evidence>
<evidence type="ECO:0000256" key="2">
    <source>
        <dbReference type="PIRSR" id="PIRSR026583-50"/>
    </source>
</evidence>
<gene>
    <name evidence="5" type="ordered locus">Ethha_2285</name>
</gene>
<dbReference type="InterPro" id="IPR043128">
    <property type="entry name" value="Rev_trsase/Diguanyl_cyclase"/>
</dbReference>
<proteinExistence type="inferred from homology"/>
<comment type="cofactor">
    <cofactor evidence="2">
        <name>Mn(2+)</name>
        <dbReference type="ChEBI" id="CHEBI:29035"/>
    </cofactor>
    <text evidence="2">For phosphodiesterase activity, probably binds 2 Mn(2+) per subunit.</text>
</comment>
<feature type="domain" description="DHHA1" evidence="4">
    <location>
        <begin position="572"/>
        <end position="652"/>
    </location>
</feature>
<evidence type="ECO:0000259" key="4">
    <source>
        <dbReference type="Pfam" id="PF02272"/>
    </source>
</evidence>